<protein>
    <recommendedName>
        <fullName evidence="6">Receptor ligand binding region domain-containing protein</fullName>
    </recommendedName>
</protein>
<keyword evidence="5" id="KW-0732">Signal</keyword>
<evidence type="ECO:0000256" key="4">
    <source>
        <dbReference type="ARBA" id="ARBA00023136"/>
    </source>
</evidence>
<evidence type="ECO:0000256" key="1">
    <source>
        <dbReference type="ARBA" id="ARBA00004370"/>
    </source>
</evidence>
<keyword evidence="8" id="KW-1185">Reference proteome</keyword>
<feature type="domain" description="Receptor ligand binding region" evidence="6">
    <location>
        <begin position="5"/>
        <end position="161"/>
    </location>
</feature>
<evidence type="ECO:0000256" key="5">
    <source>
        <dbReference type="SAM" id="SignalP"/>
    </source>
</evidence>
<dbReference type="SUPFAM" id="SSF53822">
    <property type="entry name" value="Periplasmic binding protein-like I"/>
    <property type="match status" value="1"/>
</dbReference>
<name>A0AAD6BDS3_9TELE</name>
<evidence type="ECO:0000259" key="6">
    <source>
        <dbReference type="Pfam" id="PF01094"/>
    </source>
</evidence>
<comment type="subcellular location">
    <subcellularLocation>
        <location evidence="1">Membrane</location>
    </subcellularLocation>
</comment>
<proteinExistence type="predicted"/>
<evidence type="ECO:0000256" key="2">
    <source>
        <dbReference type="ARBA" id="ARBA00022692"/>
    </source>
</evidence>
<dbReference type="InterPro" id="IPR028082">
    <property type="entry name" value="Peripla_BP_I"/>
</dbReference>
<keyword evidence="2" id="KW-0812">Transmembrane</keyword>
<keyword evidence="3" id="KW-1133">Transmembrane helix</keyword>
<keyword evidence="4" id="KW-0472">Membrane</keyword>
<accession>A0AAD6BDS3</accession>
<dbReference type="GO" id="GO:0016020">
    <property type="term" value="C:membrane"/>
    <property type="evidence" value="ECO:0007669"/>
    <property type="project" value="UniProtKB-SubCell"/>
</dbReference>
<dbReference type="Pfam" id="PF01094">
    <property type="entry name" value="ANF_receptor"/>
    <property type="match status" value="1"/>
</dbReference>
<evidence type="ECO:0000313" key="8">
    <source>
        <dbReference type="Proteomes" id="UP001219934"/>
    </source>
</evidence>
<reference evidence="7" key="1">
    <citation type="submission" date="2022-11" db="EMBL/GenBank/DDBJ databases">
        <title>Chromosome-level genome of Pogonophryne albipinna.</title>
        <authorList>
            <person name="Jo E."/>
        </authorList>
    </citation>
    <scope>NUCLEOTIDE SEQUENCE</scope>
    <source>
        <strain evidence="7">SGF0006</strain>
        <tissue evidence="7">Muscle</tissue>
    </source>
</reference>
<dbReference type="InterPro" id="IPR001828">
    <property type="entry name" value="ANF_lig-bd_rcpt"/>
</dbReference>
<evidence type="ECO:0000256" key="3">
    <source>
        <dbReference type="ARBA" id="ARBA00022989"/>
    </source>
</evidence>
<evidence type="ECO:0000313" key="7">
    <source>
        <dbReference type="EMBL" id="KAJ4941655.1"/>
    </source>
</evidence>
<dbReference type="Gene3D" id="3.40.50.2300">
    <property type="match status" value="1"/>
</dbReference>
<feature type="chain" id="PRO_5042266121" description="Receptor ligand binding region domain-containing protein" evidence="5">
    <location>
        <begin position="18"/>
        <end position="275"/>
    </location>
</feature>
<gene>
    <name evidence="7" type="ORF">JOQ06_011533</name>
</gene>
<dbReference type="EMBL" id="JAPTMU010000006">
    <property type="protein sequence ID" value="KAJ4941655.1"/>
    <property type="molecule type" value="Genomic_DNA"/>
</dbReference>
<organism evidence="7 8">
    <name type="scientific">Pogonophryne albipinna</name>
    <dbReference type="NCBI Taxonomy" id="1090488"/>
    <lineage>
        <taxon>Eukaryota</taxon>
        <taxon>Metazoa</taxon>
        <taxon>Chordata</taxon>
        <taxon>Craniata</taxon>
        <taxon>Vertebrata</taxon>
        <taxon>Euteleostomi</taxon>
        <taxon>Actinopterygii</taxon>
        <taxon>Neopterygii</taxon>
        <taxon>Teleostei</taxon>
        <taxon>Neoteleostei</taxon>
        <taxon>Acanthomorphata</taxon>
        <taxon>Eupercaria</taxon>
        <taxon>Perciformes</taxon>
        <taxon>Notothenioidei</taxon>
        <taxon>Pogonophryne</taxon>
    </lineage>
</organism>
<dbReference type="Proteomes" id="UP001219934">
    <property type="component" value="Unassembled WGS sequence"/>
</dbReference>
<feature type="signal peptide" evidence="5">
    <location>
        <begin position="1"/>
        <end position="17"/>
    </location>
</feature>
<comment type="caution">
    <text evidence="7">The sequence shown here is derived from an EMBL/GenBank/DDBJ whole genome shotgun (WGS) entry which is preliminary data.</text>
</comment>
<sequence length="275" mass="30870">MNRGILALVTSIGCMSAGSIQTLANAMHIPHLFIQRSPAGSPRSDCPPTSRVPGTDDYTLMVRPPIYLNDVIMQVVSEYSWQKFIIFYDSDFDIRGIEDFLDRSSQQGMDVSLQKVESNINMMITSLFRTMRVEELHRYRDTLRRAVLFMSPATAKAFITEGEVMPLETCATQATSPNENIEEMVKNSDCTESYMKMTGPVLSPISRAEKMVKNSDCTESYMKTTGPVLSPLSRAEKGLDEVMPLETCGATSPNENIESAIWLKAKYLMNEQYKI</sequence>
<dbReference type="AlphaFoldDB" id="A0AAD6BDS3"/>